<dbReference type="InterPro" id="IPR050148">
    <property type="entry name" value="Terpene_synthase-like"/>
</dbReference>
<dbReference type="PANTHER" id="PTHR31225:SF248">
    <property type="entry name" value="(+)-DELTA-CADINENE SYNTHASE"/>
    <property type="match status" value="1"/>
</dbReference>
<evidence type="ECO:0000313" key="5">
    <source>
        <dbReference type="EMBL" id="KAK8503681.1"/>
    </source>
</evidence>
<dbReference type="Proteomes" id="UP001472677">
    <property type="component" value="Unassembled WGS sequence"/>
</dbReference>
<name>A0ABR2B9L5_9ROSI</name>
<accession>A0ABR2B9L5</accession>
<keyword evidence="6" id="KW-1185">Reference proteome</keyword>
<protein>
    <recommendedName>
        <fullName evidence="7">(+)-delta-cadinene synthase</fullName>
    </recommendedName>
</protein>
<dbReference type="Gene3D" id="1.50.10.130">
    <property type="entry name" value="Terpene synthase, N-terminal domain"/>
    <property type="match status" value="1"/>
</dbReference>
<dbReference type="InterPro" id="IPR034741">
    <property type="entry name" value="Terpene_cyclase-like_1_C"/>
</dbReference>
<dbReference type="Gene3D" id="1.10.600.10">
    <property type="entry name" value="Farnesyl Diphosphate Synthase"/>
    <property type="match status" value="2"/>
</dbReference>
<evidence type="ECO:0000256" key="2">
    <source>
        <dbReference type="ARBA" id="ARBA00022842"/>
    </source>
</evidence>
<keyword evidence="1" id="KW-0479">Metal-binding</keyword>
<dbReference type="InterPro" id="IPR036965">
    <property type="entry name" value="Terpene_synth_N_sf"/>
</dbReference>
<dbReference type="SFLD" id="SFLDG01019">
    <property type="entry name" value="Terpene_Cyclase_Like_1_C_Termi"/>
    <property type="match status" value="1"/>
</dbReference>
<keyword evidence="2" id="KW-0460">Magnesium</keyword>
<dbReference type="EMBL" id="JBBPBM010000148">
    <property type="protein sequence ID" value="KAK8503681.1"/>
    <property type="molecule type" value="Genomic_DNA"/>
</dbReference>
<evidence type="ECO:0008006" key="7">
    <source>
        <dbReference type="Google" id="ProtNLM"/>
    </source>
</evidence>
<evidence type="ECO:0000256" key="1">
    <source>
        <dbReference type="ARBA" id="ARBA00022723"/>
    </source>
</evidence>
<dbReference type="CDD" id="cd00684">
    <property type="entry name" value="Terpene_cyclase_plant_C1"/>
    <property type="match status" value="1"/>
</dbReference>
<dbReference type="SFLD" id="SFLDS00005">
    <property type="entry name" value="Isoprenoid_Synthase_Type_I"/>
    <property type="match status" value="1"/>
</dbReference>
<evidence type="ECO:0000259" key="4">
    <source>
        <dbReference type="Pfam" id="PF03936"/>
    </source>
</evidence>
<proteinExistence type="predicted"/>
<dbReference type="InterPro" id="IPR005630">
    <property type="entry name" value="Terpene_synthase_metal-bd"/>
</dbReference>
<evidence type="ECO:0000313" key="6">
    <source>
        <dbReference type="Proteomes" id="UP001472677"/>
    </source>
</evidence>
<reference evidence="5 6" key="1">
    <citation type="journal article" date="2024" name="G3 (Bethesda)">
        <title>Genome assembly of Hibiscus sabdariffa L. provides insights into metabolisms of medicinal natural products.</title>
        <authorList>
            <person name="Kim T."/>
        </authorList>
    </citation>
    <scope>NUCLEOTIDE SEQUENCE [LARGE SCALE GENOMIC DNA]</scope>
    <source>
        <strain evidence="5">TK-2024</strain>
        <tissue evidence="5">Old leaves</tissue>
    </source>
</reference>
<comment type="caution">
    <text evidence="5">The sequence shown here is derived from an EMBL/GenBank/DDBJ whole genome shotgun (WGS) entry which is preliminary data.</text>
</comment>
<evidence type="ECO:0000259" key="3">
    <source>
        <dbReference type="Pfam" id="PF01397"/>
    </source>
</evidence>
<dbReference type="PANTHER" id="PTHR31225">
    <property type="entry name" value="OS04G0344100 PROTEIN-RELATED"/>
    <property type="match status" value="1"/>
</dbReference>
<feature type="domain" description="Terpene synthase metal-binding" evidence="4">
    <location>
        <begin position="250"/>
        <end position="459"/>
    </location>
</feature>
<feature type="domain" description="Terpene synthase N-terminal" evidence="3">
    <location>
        <begin position="30"/>
        <end position="204"/>
    </location>
</feature>
<gene>
    <name evidence="5" type="ORF">V6N12_024853</name>
</gene>
<dbReference type="Pfam" id="PF01397">
    <property type="entry name" value="Terpene_synth"/>
    <property type="match status" value="1"/>
</dbReference>
<dbReference type="InterPro" id="IPR001906">
    <property type="entry name" value="Terpene_synth_N"/>
</dbReference>
<dbReference type="SUPFAM" id="SSF48576">
    <property type="entry name" value="Terpenoid synthases"/>
    <property type="match status" value="1"/>
</dbReference>
<dbReference type="Pfam" id="PF03936">
    <property type="entry name" value="Terpene_synth_C"/>
    <property type="match status" value="1"/>
</dbReference>
<dbReference type="InterPro" id="IPR008930">
    <property type="entry name" value="Terpenoid_cyclase/PrenylTrfase"/>
</dbReference>
<dbReference type="InterPro" id="IPR044814">
    <property type="entry name" value="Terpene_cyclase_plant_C1"/>
</dbReference>
<sequence length="517" mass="60016">MSFQTGANPVPTQDNMSKENRHLAHFGPDLWGDVFLSSPTEMDMDATTQLEHEELKEEVRRMLVTNMDKPSQKVHEIDAVQRLGVAYHFQKEIEDALQIIYHYHCSHVQVDDDLYTTAVRFRLLREHGFHVHCDTFNKFKDEKGKFKESLTSDVKSMLELYEAANFQLHGENILEEALSFTKFHLNLAQTKVHFPLSTQIADALNRPLRKSLPRLAARTYISIYERIWYPRPKFSEIRKVRFQNSSTFAQEGDKRIFMTKIACLISLLDDIYDAYGINEELELFTKAINRWDINCMDQLPNYMKLCYTILFNVYKEMEDLMSEQGKSYRIPYAIDQMKILCQAYHAEFKWLHEDYIPTLEEYLSVAIITSGYKLLTIVSFIGMEDNITKETFIWAFNDPKIVRASTIICRLMDDMATHQLEQVRGHIASAVECYMKQHGTSQQAAYDELNKQIKNAWKDMNEGFLRPTAVPIVALDRILNLVRVLDIFYKDGTDGYAVVCDSVKASINALLIDPISI</sequence>
<organism evidence="5 6">
    <name type="scientific">Hibiscus sabdariffa</name>
    <name type="common">roselle</name>
    <dbReference type="NCBI Taxonomy" id="183260"/>
    <lineage>
        <taxon>Eukaryota</taxon>
        <taxon>Viridiplantae</taxon>
        <taxon>Streptophyta</taxon>
        <taxon>Embryophyta</taxon>
        <taxon>Tracheophyta</taxon>
        <taxon>Spermatophyta</taxon>
        <taxon>Magnoliopsida</taxon>
        <taxon>eudicotyledons</taxon>
        <taxon>Gunneridae</taxon>
        <taxon>Pentapetalae</taxon>
        <taxon>rosids</taxon>
        <taxon>malvids</taxon>
        <taxon>Malvales</taxon>
        <taxon>Malvaceae</taxon>
        <taxon>Malvoideae</taxon>
        <taxon>Hibiscus</taxon>
    </lineage>
</organism>
<dbReference type="InterPro" id="IPR008949">
    <property type="entry name" value="Isoprenoid_synthase_dom_sf"/>
</dbReference>
<dbReference type="SUPFAM" id="SSF48239">
    <property type="entry name" value="Terpenoid cyclases/Protein prenyltransferases"/>
    <property type="match status" value="1"/>
</dbReference>